<evidence type="ECO:0000256" key="1">
    <source>
        <dbReference type="ARBA" id="ARBA00008898"/>
    </source>
</evidence>
<dbReference type="PANTHER" id="PTHR30466:SF11">
    <property type="entry name" value="FLAVIN-DEPENDENT MONOOXYGENASE, REDUCTASE SUBUNIT HSAB"/>
    <property type="match status" value="1"/>
</dbReference>
<keyword evidence="2" id="KW-0560">Oxidoreductase</keyword>
<dbReference type="InterPro" id="IPR012349">
    <property type="entry name" value="Split_barrel_FMN-bd"/>
</dbReference>
<accession>A0ABY8CM95</accession>
<sequence length="181" mass="19054">MTAFANSADILKTTKLAPDSQPVGHAGLKIAMRNVAGGVSVVTAGYGADRTGATVTSATALSVDPPAMIVSINRTSSTWPVIQQHGHFCVNYLTAEQRAIAERFAGLGGLKGVERYQGAEWLARHSGASILVGALAAIDCEVEDIIERHSHAIIIGRVADIQTGSGEPLVYHNGQYGRFRS</sequence>
<dbReference type="Gene3D" id="2.30.110.10">
    <property type="entry name" value="Electron Transport, Fmn-binding Protein, Chain A"/>
    <property type="match status" value="1"/>
</dbReference>
<evidence type="ECO:0000256" key="2">
    <source>
        <dbReference type="ARBA" id="ARBA00023002"/>
    </source>
</evidence>
<dbReference type="PANTHER" id="PTHR30466">
    <property type="entry name" value="FLAVIN REDUCTASE"/>
    <property type="match status" value="1"/>
</dbReference>
<feature type="domain" description="Flavin reductase like" evidence="3">
    <location>
        <begin position="32"/>
        <end position="178"/>
    </location>
</feature>
<keyword evidence="5" id="KW-1185">Reference proteome</keyword>
<dbReference type="InterPro" id="IPR002563">
    <property type="entry name" value="Flavin_Rdtase-like_dom"/>
</dbReference>
<name>A0ABY8CM95_9HYPH</name>
<evidence type="ECO:0000313" key="5">
    <source>
        <dbReference type="Proteomes" id="UP001235547"/>
    </source>
</evidence>
<dbReference type="EMBL" id="CP120370">
    <property type="protein sequence ID" value="WEX79776.1"/>
    <property type="molecule type" value="Genomic_DNA"/>
</dbReference>
<evidence type="ECO:0000259" key="3">
    <source>
        <dbReference type="SMART" id="SM00903"/>
    </source>
</evidence>
<gene>
    <name evidence="4" type="ORF">PYH38_001130</name>
</gene>
<dbReference type="InterPro" id="IPR050268">
    <property type="entry name" value="NADH-dep_flavin_reductase"/>
</dbReference>
<dbReference type="Proteomes" id="UP001235547">
    <property type="component" value="Chromosome 2"/>
</dbReference>
<reference evidence="4 5" key="1">
    <citation type="submission" date="2023-03" db="EMBL/GenBank/DDBJ databases">
        <authorList>
            <person name="Kaur S."/>
            <person name="Espinosa-Saiz D."/>
            <person name="Velazquez E."/>
            <person name="Menendez E."/>
            <person name="diCenzo G.C."/>
        </authorList>
    </citation>
    <scope>NUCLEOTIDE SEQUENCE [LARGE SCALE GENOMIC DNA]</scope>
    <source>
        <strain evidence="4 5">LMG 27395</strain>
    </source>
</reference>
<organism evidence="4 5">
    <name type="scientific">Sinorhizobium numidicum</name>
    <dbReference type="NCBI Taxonomy" id="680248"/>
    <lineage>
        <taxon>Bacteria</taxon>
        <taxon>Pseudomonadati</taxon>
        <taxon>Pseudomonadota</taxon>
        <taxon>Alphaproteobacteria</taxon>
        <taxon>Hyphomicrobiales</taxon>
        <taxon>Rhizobiaceae</taxon>
        <taxon>Sinorhizobium/Ensifer group</taxon>
        <taxon>Sinorhizobium</taxon>
    </lineage>
</organism>
<comment type="similarity">
    <text evidence="1">Belongs to the non-flavoprotein flavin reductase family.</text>
</comment>
<evidence type="ECO:0000313" key="4">
    <source>
        <dbReference type="EMBL" id="WEX79776.1"/>
    </source>
</evidence>
<proteinExistence type="inferred from homology"/>
<dbReference type="SMART" id="SM00903">
    <property type="entry name" value="Flavin_Reduct"/>
    <property type="match status" value="1"/>
</dbReference>
<dbReference type="RefSeq" id="WP_280730477.1">
    <property type="nucleotide sequence ID" value="NZ_CP120367.1"/>
</dbReference>
<dbReference type="SUPFAM" id="SSF50475">
    <property type="entry name" value="FMN-binding split barrel"/>
    <property type="match status" value="1"/>
</dbReference>
<protein>
    <submittedName>
        <fullName evidence="4">Flavin reductase family protein</fullName>
    </submittedName>
</protein>
<dbReference type="Pfam" id="PF01613">
    <property type="entry name" value="Flavin_Reduct"/>
    <property type="match status" value="1"/>
</dbReference>